<name>A0A9N8H4K1_9STRA</name>
<dbReference type="AlphaFoldDB" id="A0A9N8H4K1"/>
<evidence type="ECO:0000256" key="4">
    <source>
        <dbReference type="PIRSR" id="PIRSR637359-2"/>
    </source>
</evidence>
<proteinExistence type="predicted"/>
<comment type="caution">
    <text evidence="7">The sequence shown here is derived from an EMBL/GenBank/DDBJ whole genome shotgun (WGS) entry which is preliminary data.</text>
</comment>
<dbReference type="GO" id="GO:0008146">
    <property type="term" value="F:sulfotransferase activity"/>
    <property type="evidence" value="ECO:0007669"/>
    <property type="project" value="InterPro"/>
</dbReference>
<evidence type="ECO:0000313" key="7">
    <source>
        <dbReference type="EMBL" id="CAB9496798.1"/>
    </source>
</evidence>
<feature type="active site" description="For sulfotransferase activity" evidence="3">
    <location>
        <position position="132"/>
    </location>
</feature>
<dbReference type="PANTHER" id="PTHR10605">
    <property type="entry name" value="HEPARAN SULFATE SULFOTRANSFERASE"/>
    <property type="match status" value="1"/>
</dbReference>
<evidence type="ECO:0000313" key="8">
    <source>
        <dbReference type="Proteomes" id="UP001153069"/>
    </source>
</evidence>
<keyword evidence="1" id="KW-0808">Transferase</keyword>
<organism evidence="7 8">
    <name type="scientific">Seminavis robusta</name>
    <dbReference type="NCBI Taxonomy" id="568900"/>
    <lineage>
        <taxon>Eukaryota</taxon>
        <taxon>Sar</taxon>
        <taxon>Stramenopiles</taxon>
        <taxon>Ochrophyta</taxon>
        <taxon>Bacillariophyta</taxon>
        <taxon>Bacillariophyceae</taxon>
        <taxon>Bacillariophycidae</taxon>
        <taxon>Naviculales</taxon>
        <taxon>Naviculaceae</taxon>
        <taxon>Seminavis</taxon>
    </lineage>
</organism>
<dbReference type="Gene3D" id="3.40.50.300">
    <property type="entry name" value="P-loop containing nucleotide triphosphate hydrolases"/>
    <property type="match status" value="1"/>
</dbReference>
<dbReference type="InterPro" id="IPR027417">
    <property type="entry name" value="P-loop_NTPase"/>
</dbReference>
<evidence type="ECO:0000256" key="3">
    <source>
        <dbReference type="PIRSR" id="PIRSR637359-1"/>
    </source>
</evidence>
<feature type="compositionally biased region" description="Low complexity" evidence="5">
    <location>
        <begin position="293"/>
        <end position="304"/>
    </location>
</feature>
<feature type="binding site" evidence="4">
    <location>
        <position position="244"/>
    </location>
    <ligand>
        <name>3'-phosphoadenylyl sulfate</name>
        <dbReference type="ChEBI" id="CHEBI:58339"/>
    </ligand>
</feature>
<dbReference type="Pfam" id="PF00685">
    <property type="entry name" value="Sulfotransfer_1"/>
    <property type="match status" value="1"/>
</dbReference>
<evidence type="ECO:0000256" key="1">
    <source>
        <dbReference type="ARBA" id="ARBA00022679"/>
    </source>
</evidence>
<sequence>MDYRNLRLAICLGTVAASLLAAVQFCFVSTPTKVLVDKAVSAIKSTPIATATEATLKNGEDGAQLLASYVSQSKSSPILEYIRRQLDDEKENGTASSYQNSYCDLQGGDWCPTGKDAWQQKAPAFMVLGAKKAGTTSLFASLVQHPQIIPAVRKETLFFSPRRFNFTRYLGEDDKKVKVQTIRQDYLSLFRPDPLQRKGEGKVSFDATPGNLLHWDTAARPILCSCPWVKLLVIVRNPTDRLWSNYNFHKEQVTKQEAKNDTNNNFYSFEEYVRNELLLMTRYGLVEKSSPRTQQQEQEQSTTTRLPSLDDAGMAKAWSAYTATCQSAVGRGMYVLNLLGWFKQLRLMGRDPKDALRIVRLEDLKGNDKVASQLLEEVTDWLVFDGGVAASDGVTKQPPKNKKRSFVHFMETYKHSVKKPVLSETTRSMLDEFYAPYNDLLSRLLEDERWSYRRGEQGKQQGEEPVVWPRNLGIRNDGDEGPFYHPTSSGQSTGICSST</sequence>
<feature type="domain" description="Sulfotransferase" evidence="6">
    <location>
        <begin position="125"/>
        <end position="365"/>
    </location>
</feature>
<dbReference type="EMBL" id="CAICTM010000009">
    <property type="protein sequence ID" value="CAB9496798.1"/>
    <property type="molecule type" value="Genomic_DNA"/>
</dbReference>
<dbReference type="InterPro" id="IPR000863">
    <property type="entry name" value="Sulfotransferase_dom"/>
</dbReference>
<dbReference type="SUPFAM" id="SSF52540">
    <property type="entry name" value="P-loop containing nucleoside triphosphate hydrolases"/>
    <property type="match status" value="1"/>
</dbReference>
<gene>
    <name evidence="7" type="ORF">SEMRO_9_G007640.1</name>
</gene>
<evidence type="ECO:0000259" key="6">
    <source>
        <dbReference type="Pfam" id="PF00685"/>
    </source>
</evidence>
<feature type="binding site" evidence="4">
    <location>
        <position position="236"/>
    </location>
    <ligand>
        <name>3'-phosphoadenylyl sulfate</name>
        <dbReference type="ChEBI" id="CHEBI:58339"/>
    </ligand>
</feature>
<protein>
    <recommendedName>
        <fullName evidence="6">Sulfotransferase domain-containing protein</fullName>
    </recommendedName>
</protein>
<feature type="region of interest" description="Disordered" evidence="5">
    <location>
        <begin position="475"/>
        <end position="499"/>
    </location>
</feature>
<dbReference type="InterPro" id="IPR037359">
    <property type="entry name" value="NST/OST"/>
</dbReference>
<keyword evidence="8" id="KW-1185">Reference proteome</keyword>
<feature type="compositionally biased region" description="Polar residues" evidence="5">
    <location>
        <begin position="486"/>
        <end position="499"/>
    </location>
</feature>
<reference evidence="7" key="1">
    <citation type="submission" date="2020-06" db="EMBL/GenBank/DDBJ databases">
        <authorList>
            <consortium name="Plant Systems Biology data submission"/>
        </authorList>
    </citation>
    <scope>NUCLEOTIDE SEQUENCE</scope>
    <source>
        <strain evidence="7">D6</strain>
    </source>
</reference>
<evidence type="ECO:0000256" key="5">
    <source>
        <dbReference type="SAM" id="MobiDB-lite"/>
    </source>
</evidence>
<evidence type="ECO:0000256" key="2">
    <source>
        <dbReference type="ARBA" id="ARBA00023180"/>
    </source>
</evidence>
<feature type="region of interest" description="Disordered" evidence="5">
    <location>
        <begin position="288"/>
        <end position="307"/>
    </location>
</feature>
<keyword evidence="2" id="KW-0325">Glycoprotein</keyword>
<dbReference type="OrthoDB" id="47602at2759"/>
<dbReference type="Proteomes" id="UP001153069">
    <property type="component" value="Unassembled WGS sequence"/>
</dbReference>
<dbReference type="PANTHER" id="PTHR10605:SF56">
    <property type="entry name" value="BIFUNCTIONAL HEPARAN SULFATE N-DEACETYLASE_N-SULFOTRANSFERASE"/>
    <property type="match status" value="1"/>
</dbReference>
<accession>A0A9N8H4K1</accession>